<dbReference type="Proteomes" id="UP001151760">
    <property type="component" value="Unassembled WGS sequence"/>
</dbReference>
<accession>A0ABQ4Y0E6</accession>
<comment type="caution">
    <text evidence="2">The sequence shown here is derived from an EMBL/GenBank/DDBJ whole genome shotgun (WGS) entry which is preliminary data.</text>
</comment>
<proteinExistence type="predicted"/>
<keyword evidence="3" id="KW-1185">Reference proteome</keyword>
<evidence type="ECO:0000313" key="3">
    <source>
        <dbReference type="Proteomes" id="UP001151760"/>
    </source>
</evidence>
<dbReference type="PANTHER" id="PTHR11439:SF495">
    <property type="entry name" value="REVERSE TRANSCRIPTASE, RNA-DEPENDENT DNA POLYMERASE-RELATED"/>
    <property type="match status" value="1"/>
</dbReference>
<evidence type="ECO:0000313" key="2">
    <source>
        <dbReference type="EMBL" id="GJS70488.1"/>
    </source>
</evidence>
<organism evidence="2 3">
    <name type="scientific">Tanacetum coccineum</name>
    <dbReference type="NCBI Taxonomy" id="301880"/>
    <lineage>
        <taxon>Eukaryota</taxon>
        <taxon>Viridiplantae</taxon>
        <taxon>Streptophyta</taxon>
        <taxon>Embryophyta</taxon>
        <taxon>Tracheophyta</taxon>
        <taxon>Spermatophyta</taxon>
        <taxon>Magnoliopsida</taxon>
        <taxon>eudicotyledons</taxon>
        <taxon>Gunneridae</taxon>
        <taxon>Pentapetalae</taxon>
        <taxon>asterids</taxon>
        <taxon>campanulids</taxon>
        <taxon>Asterales</taxon>
        <taxon>Asteraceae</taxon>
        <taxon>Asteroideae</taxon>
        <taxon>Anthemideae</taxon>
        <taxon>Anthemidinae</taxon>
        <taxon>Tanacetum</taxon>
    </lineage>
</organism>
<evidence type="ECO:0000256" key="1">
    <source>
        <dbReference type="SAM" id="MobiDB-lite"/>
    </source>
</evidence>
<reference evidence="2" key="2">
    <citation type="submission" date="2022-01" db="EMBL/GenBank/DDBJ databases">
        <authorList>
            <person name="Yamashiro T."/>
            <person name="Shiraishi A."/>
            <person name="Satake H."/>
            <person name="Nakayama K."/>
        </authorList>
    </citation>
    <scope>NUCLEOTIDE SEQUENCE</scope>
</reference>
<dbReference type="EMBL" id="BQNB010009938">
    <property type="protein sequence ID" value="GJS70488.1"/>
    <property type="molecule type" value="Genomic_DNA"/>
</dbReference>
<feature type="compositionally biased region" description="Basic and acidic residues" evidence="1">
    <location>
        <begin position="391"/>
        <end position="402"/>
    </location>
</feature>
<evidence type="ECO:0008006" key="4">
    <source>
        <dbReference type="Google" id="ProtNLM"/>
    </source>
</evidence>
<dbReference type="PANTHER" id="PTHR11439">
    <property type="entry name" value="GAG-POL-RELATED RETROTRANSPOSON"/>
    <property type="match status" value="1"/>
</dbReference>
<dbReference type="CDD" id="cd09272">
    <property type="entry name" value="RNase_HI_RT_Ty1"/>
    <property type="match status" value="1"/>
</dbReference>
<protein>
    <recommendedName>
        <fullName evidence="4">Reverse transcriptase Ty1/copia-type domain-containing protein</fullName>
    </recommendedName>
</protein>
<feature type="region of interest" description="Disordered" evidence="1">
    <location>
        <begin position="391"/>
        <end position="434"/>
    </location>
</feature>
<gene>
    <name evidence="2" type="ORF">Tco_0703329</name>
</gene>
<sequence length="483" mass="54179">MILSTFRERHIREPIWYLDNGCSRSVTGVKSYLYKYVEQPGPKDRWSKDQYIELMNIIGNPGKGMLTRSMAAKLTAASANECLFVDFLSKIEPKKFLSKDTKGSPNNLGSDLASKPVNETLYRGMIGSLMYLKGTLSLGLYYPKCLGFDLKGYSDSNYASCNMDRKRTSGACQILRGKLVYWSAKKQQSVAMSSAEVEYVVVVGCCANILWMKSQLNDYDIHYKMLADIFTKPLDEPTFTRLKAELVLNELLTEKGLYKSPLVLYQNFLREFWCMAITYNRNPPTDETKSCPLKEYLIEFLVMNGKKPLNLDFKTFTTSTSLDYNNGESVTEIELTAHMIAVNNQKDSMSPLPFSGKKKKVKDQTATPTLLKSHSPGIGYSLKDKRYKRSETDKMRVVEGSRGRRGASHAGAPEHVSGGIATEPRQEAGAYPRGVGPVERGGGIGGYLFTLVYAPDNKRHKTVCRLALLKALYLRAHAYSNSN</sequence>
<feature type="region of interest" description="Disordered" evidence="1">
    <location>
        <begin position="351"/>
        <end position="375"/>
    </location>
</feature>
<name>A0ABQ4Y0E6_9ASTR</name>
<reference evidence="2" key="1">
    <citation type="journal article" date="2022" name="Int. J. Mol. Sci.">
        <title>Draft Genome of Tanacetum Coccineum: Genomic Comparison of Closely Related Tanacetum-Family Plants.</title>
        <authorList>
            <person name="Yamashiro T."/>
            <person name="Shiraishi A."/>
            <person name="Nakayama K."/>
            <person name="Satake H."/>
        </authorList>
    </citation>
    <scope>NUCLEOTIDE SEQUENCE</scope>
</reference>